<evidence type="ECO:0000313" key="3">
    <source>
        <dbReference type="Proteomes" id="UP000808337"/>
    </source>
</evidence>
<sequence>MIYHILNGDALADKFPQEKIPGQIVVIREAFIEGPLSDEFSKEFWEKRASFVTSAYDADEGEYATQFLSQLKFMDSIQQDDEVYLWFEDDLFCQANMWFAVKYISSRGGTKFYRVFPQEDRIHWSGFGRAEARDLIVCFEESKALNDTDVALANNIWNAYVENNVETLTTLSLIVSKGFRFLPEVISAHLERTSKDGGYGRPQQTLIEILKQDKTNFYEICDAFWEKNAIYGFGDLQVLNMLKGMEIEFSEDMN</sequence>
<dbReference type="Pfam" id="PF08874">
    <property type="entry name" value="DUF1835"/>
    <property type="match status" value="1"/>
</dbReference>
<proteinExistence type="predicted"/>
<organism evidence="2 3">
    <name type="scientific">Candidatus Opimibacter skivensis</name>
    <dbReference type="NCBI Taxonomy" id="2982028"/>
    <lineage>
        <taxon>Bacteria</taxon>
        <taxon>Pseudomonadati</taxon>
        <taxon>Bacteroidota</taxon>
        <taxon>Saprospiria</taxon>
        <taxon>Saprospirales</taxon>
        <taxon>Saprospiraceae</taxon>
        <taxon>Candidatus Opimibacter</taxon>
    </lineage>
</organism>
<protein>
    <submittedName>
        <fullName evidence="2">DUF1835 domain-containing protein</fullName>
    </submittedName>
</protein>
<name>A0A9D7XQD1_9BACT</name>
<reference evidence="2 3" key="1">
    <citation type="submission" date="2020-10" db="EMBL/GenBank/DDBJ databases">
        <title>Connecting structure to function with the recovery of over 1000 high-quality activated sludge metagenome-assembled genomes encoding full-length rRNA genes using long-read sequencing.</title>
        <authorList>
            <person name="Singleton C.M."/>
            <person name="Petriglieri F."/>
            <person name="Kristensen J.M."/>
            <person name="Kirkegaard R.H."/>
            <person name="Michaelsen T.Y."/>
            <person name="Andersen M.H."/>
            <person name="Karst S.M."/>
            <person name="Dueholm M.S."/>
            <person name="Nielsen P.H."/>
            <person name="Albertsen M."/>
        </authorList>
    </citation>
    <scope>NUCLEOTIDE SEQUENCE [LARGE SCALE GENOMIC DNA]</scope>
    <source>
        <strain evidence="2">Ribe_18-Q3-R11-54_MAXAC.273</strain>
    </source>
</reference>
<evidence type="ECO:0000313" key="2">
    <source>
        <dbReference type="EMBL" id="MBK9982916.1"/>
    </source>
</evidence>
<dbReference type="InterPro" id="IPR014973">
    <property type="entry name" value="DUF1835"/>
</dbReference>
<evidence type="ECO:0000259" key="1">
    <source>
        <dbReference type="Pfam" id="PF08874"/>
    </source>
</evidence>
<comment type="caution">
    <text evidence="2">The sequence shown here is derived from an EMBL/GenBank/DDBJ whole genome shotgun (WGS) entry which is preliminary data.</text>
</comment>
<dbReference type="Proteomes" id="UP000808337">
    <property type="component" value="Unassembled WGS sequence"/>
</dbReference>
<feature type="domain" description="DUF1835" evidence="1">
    <location>
        <begin position="9"/>
        <end position="103"/>
    </location>
</feature>
<gene>
    <name evidence="2" type="ORF">IPP15_10935</name>
</gene>
<dbReference type="AlphaFoldDB" id="A0A9D7XQD1"/>
<accession>A0A9D7XQD1</accession>
<dbReference type="EMBL" id="JADKGY010000008">
    <property type="protein sequence ID" value="MBK9982916.1"/>
    <property type="molecule type" value="Genomic_DNA"/>
</dbReference>